<name>A0A9W8LMM9_9FUNG</name>
<dbReference type="SUPFAM" id="SSF54001">
    <property type="entry name" value="Cysteine proteinases"/>
    <property type="match status" value="1"/>
</dbReference>
<dbReference type="EMBL" id="JANBUM010000088">
    <property type="protein sequence ID" value="KAJ2785411.1"/>
    <property type="molecule type" value="Genomic_DNA"/>
</dbReference>
<dbReference type="SMART" id="SM00230">
    <property type="entry name" value="CysPc"/>
    <property type="match status" value="1"/>
</dbReference>
<accession>A0A9W8LMM9</accession>
<keyword evidence="10" id="KW-1185">Reference proteome</keyword>
<dbReference type="CDD" id="cd00044">
    <property type="entry name" value="CysPc"/>
    <property type="match status" value="1"/>
</dbReference>
<dbReference type="PANTHER" id="PTHR46143">
    <property type="entry name" value="CALPAIN-7"/>
    <property type="match status" value="1"/>
</dbReference>
<dbReference type="InterPro" id="IPR022683">
    <property type="entry name" value="Calpain_III"/>
</dbReference>
<dbReference type="Pfam" id="PF04212">
    <property type="entry name" value="MIT"/>
    <property type="match status" value="1"/>
</dbReference>
<feature type="compositionally biased region" description="Polar residues" evidence="7">
    <location>
        <begin position="217"/>
        <end position="228"/>
    </location>
</feature>
<dbReference type="GO" id="GO:0004198">
    <property type="term" value="F:calcium-dependent cysteine-type endopeptidase activity"/>
    <property type="evidence" value="ECO:0007669"/>
    <property type="project" value="InterPro"/>
</dbReference>
<dbReference type="InterPro" id="IPR007330">
    <property type="entry name" value="MIT_dom"/>
</dbReference>
<evidence type="ECO:0000256" key="6">
    <source>
        <dbReference type="PROSITE-ProRule" id="PRU00239"/>
    </source>
</evidence>
<proteinExistence type="inferred from homology"/>
<feature type="active site" evidence="5 6">
    <location>
        <position position="342"/>
    </location>
</feature>
<feature type="region of interest" description="Disordered" evidence="7">
    <location>
        <begin position="202"/>
        <end position="246"/>
    </location>
</feature>
<reference evidence="9" key="1">
    <citation type="submission" date="2022-07" db="EMBL/GenBank/DDBJ databases">
        <title>Phylogenomic reconstructions and comparative analyses of Kickxellomycotina fungi.</title>
        <authorList>
            <person name="Reynolds N.K."/>
            <person name="Stajich J.E."/>
            <person name="Barry K."/>
            <person name="Grigoriev I.V."/>
            <person name="Crous P."/>
            <person name="Smith M.E."/>
        </authorList>
    </citation>
    <scope>NUCLEOTIDE SEQUENCE</scope>
    <source>
        <strain evidence="9">BCRC 34489</strain>
    </source>
</reference>
<dbReference type="SUPFAM" id="SSF49758">
    <property type="entry name" value="Calpain large subunit, middle domain (domain III)"/>
    <property type="match status" value="3"/>
</dbReference>
<dbReference type="Gene3D" id="3.90.70.10">
    <property type="entry name" value="Cysteine proteinases"/>
    <property type="match status" value="1"/>
</dbReference>
<evidence type="ECO:0000313" key="10">
    <source>
        <dbReference type="Proteomes" id="UP001140172"/>
    </source>
</evidence>
<sequence>MSGSSAGQNELYSKITEQVGRAVAADTQNRTEEALSSYNDALKLIQQQIRIGGDCERRHVLVEKFCEYANRASELLWQLATNTDYVDDLKHAHATLYKAREARLQGDTDKALSLFISGIGCYQKVLRLTKGAKAEAGGTRWSRELRRFANLSLKEAEDIKFAAAEIQLPDLPDVASNGRLVATQQKAPLAVTEISQSLSQLAVDQKPLEQRNRRNKSGNSTSSLSTMAASVGSGGSGESSGNPDIYSARASPVERLAPDETDVVRHTSHINGLTFLPWLTNDIDENFVFAEHYTDKDGLPSLSSKQQRKLWRWRRASQLYNAPQVFGQIGCEHIVQETVTDCSFVAALCVSVEYERRFRKQVISRHLYPLSSSGVPLFNPSGKYMAKLFVNGLWRRVVIDDQLPTAEGGRLLCTYSTANDIGPSLMEKAFLKVMGGYDFPGSNSSTDLHVLTGWIPEHVFIQDESFNAERMWQRMCTGTRHGDVMVTIATGEMGTSAASVLGLVPAHAYAVLDIREACGHRLLKVKNPWSSLRWTGCFSHADHASWTPELMQQLCYDPMAESEDCGMFWIDYDSVCQRFDAIHLNWNPEVFAHATATHLEWPLESGPRQALYDFSANPQYTLTVGSLGAAADADAQPLVWILLSKHLLKTEENTDFIALHVYNGSRRIYEPRSAMRIGEYVNTPHVLMQFSAEPETSYTLVVAQRNKTKALYFTLRVFCDAPLQMAAAPTLMFKETVQSQWGSSSAGGNTASSRYLDNPQYRLTVGDGSSSSRFSGMLTLEAAQKYPVNLRIFRTGFLVTRVLEVNTVANSGKYRTQFCSCSLEDIEAGSYTVVVSTFEPFMFSRFKLFVELDTEFTLTPIPREGAGMRLRELHGNWAPGTPGSAGSPRFLVRTDRPTKILVRLQTPMADPLPLANVSVFASGRAASDSICCATSGSYTNSPQGVATQLTSIGAAGRSSDYVVVASTWDSDVTAPFVLYLYSEHSVEITPLHNDSQ</sequence>
<organism evidence="9 10">
    <name type="scientific">Coemansia interrupta</name>
    <dbReference type="NCBI Taxonomy" id="1126814"/>
    <lineage>
        <taxon>Eukaryota</taxon>
        <taxon>Fungi</taxon>
        <taxon>Fungi incertae sedis</taxon>
        <taxon>Zoopagomycota</taxon>
        <taxon>Kickxellomycotina</taxon>
        <taxon>Kickxellomycetes</taxon>
        <taxon>Kickxellales</taxon>
        <taxon>Kickxellaceae</taxon>
        <taxon>Coemansia</taxon>
    </lineage>
</organism>
<dbReference type="InterPro" id="IPR051297">
    <property type="entry name" value="PalB/RIM13"/>
</dbReference>
<protein>
    <submittedName>
        <fullName evidence="9">Cysteine protease</fullName>
    </submittedName>
</protein>
<dbReference type="PRINTS" id="PR00704">
    <property type="entry name" value="CALPAIN"/>
</dbReference>
<evidence type="ECO:0000256" key="3">
    <source>
        <dbReference type="ARBA" id="ARBA00022801"/>
    </source>
</evidence>
<comment type="similarity">
    <text evidence="1">Belongs to the peptidase C2 family. PalB/RIM13 subfamily.</text>
</comment>
<dbReference type="Pfam" id="PF00648">
    <property type="entry name" value="Peptidase_C2"/>
    <property type="match status" value="1"/>
</dbReference>
<dbReference type="InterPro" id="IPR022684">
    <property type="entry name" value="Calpain_cysteine_protease"/>
</dbReference>
<evidence type="ECO:0000256" key="1">
    <source>
        <dbReference type="ARBA" id="ARBA00010193"/>
    </source>
</evidence>
<dbReference type="SMART" id="SM00745">
    <property type="entry name" value="MIT"/>
    <property type="match status" value="1"/>
</dbReference>
<evidence type="ECO:0000256" key="5">
    <source>
        <dbReference type="PIRSR" id="PIRSR622684-1"/>
    </source>
</evidence>
<keyword evidence="2 6" id="KW-0645">Protease</keyword>
<dbReference type="SUPFAM" id="SSF116846">
    <property type="entry name" value="MIT domain"/>
    <property type="match status" value="1"/>
</dbReference>
<keyword evidence="3 6" id="KW-0378">Hydrolase</keyword>
<dbReference type="PANTHER" id="PTHR46143:SF1">
    <property type="entry name" value="CALPAIN-7"/>
    <property type="match status" value="1"/>
</dbReference>
<dbReference type="AlphaFoldDB" id="A0A9W8LMM9"/>
<dbReference type="Gene3D" id="1.20.58.80">
    <property type="entry name" value="Phosphotransferase system, lactose/cellobiose-type IIA subunit"/>
    <property type="match status" value="1"/>
</dbReference>
<keyword evidence="4 6" id="KW-0788">Thiol protease</keyword>
<evidence type="ECO:0000259" key="8">
    <source>
        <dbReference type="PROSITE" id="PS50203"/>
    </source>
</evidence>
<evidence type="ECO:0000256" key="4">
    <source>
        <dbReference type="ARBA" id="ARBA00022807"/>
    </source>
</evidence>
<evidence type="ECO:0000256" key="2">
    <source>
        <dbReference type="ARBA" id="ARBA00022670"/>
    </source>
</evidence>
<feature type="active site" evidence="5 6">
    <location>
        <position position="507"/>
    </location>
</feature>
<evidence type="ECO:0000313" key="9">
    <source>
        <dbReference type="EMBL" id="KAJ2785411.1"/>
    </source>
</evidence>
<dbReference type="SMART" id="SM00720">
    <property type="entry name" value="calpain_III"/>
    <property type="match status" value="1"/>
</dbReference>
<comment type="caution">
    <text evidence="9">The sequence shown here is derived from an EMBL/GenBank/DDBJ whole genome shotgun (WGS) entry which is preliminary data.</text>
</comment>
<feature type="domain" description="Calpain catalytic" evidence="8">
    <location>
        <begin position="313"/>
        <end position="588"/>
    </location>
</feature>
<dbReference type="InterPro" id="IPR001300">
    <property type="entry name" value="Peptidase_C2_calpain_cat"/>
</dbReference>
<feature type="active site" evidence="5 6">
    <location>
        <position position="527"/>
    </location>
</feature>
<dbReference type="OrthoDB" id="167576at2759"/>
<dbReference type="InterPro" id="IPR038765">
    <property type="entry name" value="Papain-like_cys_pep_sf"/>
</dbReference>
<dbReference type="InterPro" id="IPR036213">
    <property type="entry name" value="Calpain_III_sf"/>
</dbReference>
<dbReference type="InterPro" id="IPR036181">
    <property type="entry name" value="MIT_dom_sf"/>
</dbReference>
<dbReference type="Gene3D" id="2.60.120.380">
    <property type="match status" value="3"/>
</dbReference>
<dbReference type="Proteomes" id="UP001140172">
    <property type="component" value="Unassembled WGS sequence"/>
</dbReference>
<gene>
    <name evidence="9" type="primary">RIM13</name>
    <name evidence="9" type="ORF">GGI15_001927</name>
</gene>
<evidence type="ECO:0000256" key="7">
    <source>
        <dbReference type="SAM" id="MobiDB-lite"/>
    </source>
</evidence>
<dbReference type="GO" id="GO:0006508">
    <property type="term" value="P:proteolysis"/>
    <property type="evidence" value="ECO:0007669"/>
    <property type="project" value="UniProtKB-KW"/>
</dbReference>
<dbReference type="PROSITE" id="PS50203">
    <property type="entry name" value="CALPAIN_CAT"/>
    <property type="match status" value="1"/>
</dbReference>